<dbReference type="Pfam" id="PF00571">
    <property type="entry name" value="CBS"/>
    <property type="match status" value="2"/>
</dbReference>
<dbReference type="EMBL" id="FMTP01000002">
    <property type="protein sequence ID" value="SCW57521.1"/>
    <property type="molecule type" value="Genomic_DNA"/>
</dbReference>
<dbReference type="PANTHER" id="PTHR33741">
    <property type="entry name" value="TRANSMEMBRANE PROTEIN DDB_G0269096-RELATED"/>
    <property type="match status" value="1"/>
</dbReference>
<gene>
    <name evidence="4" type="ORF">SAMN05660859_1729</name>
</gene>
<accession>A0A1G4RLK8</accession>
<proteinExistence type="predicted"/>
<name>A0A1G4RLK8_9HYPH</name>
<feature type="transmembrane region" description="Helical" evidence="2">
    <location>
        <begin position="63"/>
        <end position="82"/>
    </location>
</feature>
<evidence type="ECO:0000313" key="4">
    <source>
        <dbReference type="EMBL" id="SCW57521.1"/>
    </source>
</evidence>
<protein>
    <submittedName>
        <fullName evidence="4">CBS domain-containing membrane protein</fullName>
    </submittedName>
</protein>
<dbReference type="InterPro" id="IPR007065">
    <property type="entry name" value="HPP"/>
</dbReference>
<dbReference type="Proteomes" id="UP000198889">
    <property type="component" value="Unassembled WGS sequence"/>
</dbReference>
<keyword evidence="2" id="KW-0472">Membrane</keyword>
<feature type="transmembrane region" description="Helical" evidence="2">
    <location>
        <begin position="37"/>
        <end position="57"/>
    </location>
</feature>
<keyword evidence="1" id="KW-0129">CBS domain</keyword>
<feature type="transmembrane region" description="Helical" evidence="2">
    <location>
        <begin position="113"/>
        <end position="133"/>
    </location>
</feature>
<evidence type="ECO:0000256" key="2">
    <source>
        <dbReference type="SAM" id="Phobius"/>
    </source>
</evidence>
<dbReference type="AlphaFoldDB" id="A0A1G4RLK8"/>
<feature type="transmembrane region" description="Helical" evidence="2">
    <location>
        <begin position="89"/>
        <end position="107"/>
    </location>
</feature>
<reference evidence="5" key="1">
    <citation type="submission" date="2016-10" db="EMBL/GenBank/DDBJ databases">
        <authorList>
            <person name="Varghese N."/>
            <person name="Submissions S."/>
        </authorList>
    </citation>
    <scope>NUCLEOTIDE SEQUENCE [LARGE SCALE GENOMIC DNA]</scope>
    <source>
        <strain evidence="5">CGMCC 1.1761</strain>
    </source>
</reference>
<evidence type="ECO:0000313" key="5">
    <source>
        <dbReference type="Proteomes" id="UP000198889"/>
    </source>
</evidence>
<dbReference type="InterPro" id="IPR058581">
    <property type="entry name" value="TM_HPP"/>
</dbReference>
<keyword evidence="2" id="KW-1133">Transmembrane helix</keyword>
<dbReference type="InterPro" id="IPR046342">
    <property type="entry name" value="CBS_dom_sf"/>
</dbReference>
<feature type="domain" description="CBS" evidence="3">
    <location>
        <begin position="248"/>
        <end position="294"/>
    </location>
</feature>
<evidence type="ECO:0000259" key="3">
    <source>
        <dbReference type="PROSITE" id="PS51371"/>
    </source>
</evidence>
<evidence type="ECO:0000256" key="1">
    <source>
        <dbReference type="PROSITE-ProRule" id="PRU00703"/>
    </source>
</evidence>
<dbReference type="InterPro" id="IPR000644">
    <property type="entry name" value="CBS_dom"/>
</dbReference>
<feature type="domain" description="CBS" evidence="3">
    <location>
        <begin position="304"/>
        <end position="359"/>
    </location>
</feature>
<dbReference type="PANTHER" id="PTHR33741:SF5">
    <property type="entry name" value="TRANSMEMBRANE PROTEIN DDB_G0269096-RELATED"/>
    <property type="match status" value="1"/>
</dbReference>
<dbReference type="PROSITE" id="PS51371">
    <property type="entry name" value="CBS"/>
    <property type="match status" value="2"/>
</dbReference>
<feature type="transmembrane region" description="Helical" evidence="2">
    <location>
        <begin position="153"/>
        <end position="174"/>
    </location>
</feature>
<sequence length="359" mass="37448">MKPLRPNDISEVIVSESSRLKLFRPILAGANLRDRTLACTGALAGIALTGLICGFAATDGQQALWLVPPMGASAVLLFAVPASPMAQPWPAIGGNTLSALVGLLVAHTMPLSALSAGLAVGAAIGLMSLLRCLHPPGGAAALVGLFAGASSSYAFPLLPVGLNAVVLVASAWIYHRFSGHSYPHVAAPPAKAKNELPWTFSRTDLAAALDRTGETFDIDVNDLERLLREMEQKALARSYRDLTCADIMHAGVVAAPLAMPLDEVRALLVQHDVRRLPLLDDDGRIVGAIGLRELATPGEALEVLMTAAVTASPETPAVGLLDRFAVDGAHAVFIVDAAGRPLGVVTEADWLAVLRRGLA</sequence>
<dbReference type="STRING" id="177413.SAMN05660859_1729"/>
<keyword evidence="2" id="KW-0812">Transmembrane</keyword>
<keyword evidence="5" id="KW-1185">Reference proteome</keyword>
<organism evidence="4 5">
    <name type="scientific">Ancylobacter rudongensis</name>
    <dbReference type="NCBI Taxonomy" id="177413"/>
    <lineage>
        <taxon>Bacteria</taxon>
        <taxon>Pseudomonadati</taxon>
        <taxon>Pseudomonadota</taxon>
        <taxon>Alphaproteobacteria</taxon>
        <taxon>Hyphomicrobiales</taxon>
        <taxon>Xanthobacteraceae</taxon>
        <taxon>Ancylobacter</taxon>
    </lineage>
</organism>
<dbReference type="SUPFAM" id="SSF54631">
    <property type="entry name" value="CBS-domain pair"/>
    <property type="match status" value="1"/>
</dbReference>
<dbReference type="Pfam" id="PF04982">
    <property type="entry name" value="TM_HPP"/>
    <property type="match status" value="1"/>
</dbReference>
<dbReference type="Gene3D" id="3.10.580.10">
    <property type="entry name" value="CBS-domain"/>
    <property type="match status" value="2"/>
</dbReference>